<feature type="compositionally biased region" description="Polar residues" evidence="1">
    <location>
        <begin position="136"/>
        <end position="145"/>
    </location>
</feature>
<feature type="compositionally biased region" description="Basic residues" evidence="1">
    <location>
        <begin position="117"/>
        <end position="127"/>
    </location>
</feature>
<reference evidence="2" key="4">
    <citation type="submission" date="2019-03" db="UniProtKB">
        <authorList>
            <consortium name="EnsemblPlants"/>
        </authorList>
    </citation>
    <scope>IDENTIFICATION</scope>
</reference>
<reference evidence="2" key="3">
    <citation type="journal article" date="2017" name="Nature">
        <title>Genome sequence of the progenitor of the wheat D genome Aegilops tauschii.</title>
        <authorList>
            <person name="Luo M.C."/>
            <person name="Gu Y.Q."/>
            <person name="Puiu D."/>
            <person name="Wang H."/>
            <person name="Twardziok S.O."/>
            <person name="Deal K.R."/>
            <person name="Huo N."/>
            <person name="Zhu T."/>
            <person name="Wang L."/>
            <person name="Wang Y."/>
            <person name="McGuire P.E."/>
            <person name="Liu S."/>
            <person name="Long H."/>
            <person name="Ramasamy R.K."/>
            <person name="Rodriguez J.C."/>
            <person name="Van S.L."/>
            <person name="Yuan L."/>
            <person name="Wang Z."/>
            <person name="Xia Z."/>
            <person name="Xiao L."/>
            <person name="Anderson O.D."/>
            <person name="Ouyang S."/>
            <person name="Liang Y."/>
            <person name="Zimin A.V."/>
            <person name="Pertea G."/>
            <person name="Qi P."/>
            <person name="Bennetzen J.L."/>
            <person name="Dai X."/>
            <person name="Dawson M.W."/>
            <person name="Muller H.G."/>
            <person name="Kugler K."/>
            <person name="Rivarola-Duarte L."/>
            <person name="Spannagl M."/>
            <person name="Mayer K.F.X."/>
            <person name="Lu F.H."/>
            <person name="Bevan M.W."/>
            <person name="Leroy P."/>
            <person name="Li P."/>
            <person name="You F.M."/>
            <person name="Sun Q."/>
            <person name="Liu Z."/>
            <person name="Lyons E."/>
            <person name="Wicker T."/>
            <person name="Salzberg S.L."/>
            <person name="Devos K.M."/>
            <person name="Dvorak J."/>
        </authorList>
    </citation>
    <scope>NUCLEOTIDE SEQUENCE [LARGE SCALE GENOMIC DNA]</scope>
    <source>
        <strain evidence="2">cv. AL8/78</strain>
    </source>
</reference>
<feature type="compositionally biased region" description="Low complexity" evidence="1">
    <location>
        <begin position="86"/>
        <end position="101"/>
    </location>
</feature>
<reference evidence="2" key="5">
    <citation type="journal article" date="2021" name="G3 (Bethesda)">
        <title>Aegilops tauschii genome assembly Aet v5.0 features greater sequence contiguity and improved annotation.</title>
        <authorList>
            <person name="Wang L."/>
            <person name="Zhu T."/>
            <person name="Rodriguez J.C."/>
            <person name="Deal K.R."/>
            <person name="Dubcovsky J."/>
            <person name="McGuire P.E."/>
            <person name="Lux T."/>
            <person name="Spannagl M."/>
            <person name="Mayer K.F.X."/>
            <person name="Baldrich P."/>
            <person name="Meyers B.C."/>
            <person name="Huo N."/>
            <person name="Gu Y.Q."/>
            <person name="Zhou H."/>
            <person name="Devos K.M."/>
            <person name="Bennetzen J.L."/>
            <person name="Unver T."/>
            <person name="Budak H."/>
            <person name="Gulick P.J."/>
            <person name="Galiba G."/>
            <person name="Kalapos B."/>
            <person name="Nelson D.R."/>
            <person name="Li P."/>
            <person name="You F.M."/>
            <person name="Luo M.C."/>
            <person name="Dvorak J."/>
        </authorList>
    </citation>
    <scope>NUCLEOTIDE SEQUENCE [LARGE SCALE GENOMIC DNA]</scope>
    <source>
        <strain evidence="2">cv. AL8/78</strain>
    </source>
</reference>
<dbReference type="EnsemblPlants" id="AET2Gv20438700.1">
    <property type="protein sequence ID" value="AET2Gv20438700.1"/>
    <property type="gene ID" value="AET2Gv20438700"/>
</dbReference>
<proteinExistence type="predicted"/>
<keyword evidence="3" id="KW-1185">Reference proteome</keyword>
<dbReference type="Gramene" id="AET2Gv20438700.1">
    <property type="protein sequence ID" value="AET2Gv20438700.1"/>
    <property type="gene ID" value="AET2Gv20438700"/>
</dbReference>
<dbReference type="Proteomes" id="UP000015105">
    <property type="component" value="Chromosome 2D"/>
</dbReference>
<reference evidence="3" key="1">
    <citation type="journal article" date="2014" name="Science">
        <title>Ancient hybridizations among the ancestral genomes of bread wheat.</title>
        <authorList>
            <consortium name="International Wheat Genome Sequencing Consortium,"/>
            <person name="Marcussen T."/>
            <person name="Sandve S.R."/>
            <person name="Heier L."/>
            <person name="Spannagl M."/>
            <person name="Pfeifer M."/>
            <person name="Jakobsen K.S."/>
            <person name="Wulff B.B."/>
            <person name="Steuernagel B."/>
            <person name="Mayer K.F."/>
            <person name="Olsen O.A."/>
        </authorList>
    </citation>
    <scope>NUCLEOTIDE SEQUENCE [LARGE SCALE GENOMIC DNA]</scope>
    <source>
        <strain evidence="3">cv. AL8/78</strain>
    </source>
</reference>
<reference evidence="3" key="2">
    <citation type="journal article" date="2017" name="Nat. Plants">
        <title>The Aegilops tauschii genome reveals multiple impacts of transposons.</title>
        <authorList>
            <person name="Zhao G."/>
            <person name="Zou C."/>
            <person name="Li K."/>
            <person name="Wang K."/>
            <person name="Li T."/>
            <person name="Gao L."/>
            <person name="Zhang X."/>
            <person name="Wang H."/>
            <person name="Yang Z."/>
            <person name="Liu X."/>
            <person name="Jiang W."/>
            <person name="Mao L."/>
            <person name="Kong X."/>
            <person name="Jiao Y."/>
            <person name="Jia J."/>
        </authorList>
    </citation>
    <scope>NUCLEOTIDE SEQUENCE [LARGE SCALE GENOMIC DNA]</scope>
    <source>
        <strain evidence="3">cv. AL8/78</strain>
    </source>
</reference>
<accession>A0A453BAT7</accession>
<evidence type="ECO:0000313" key="2">
    <source>
        <dbReference type="EnsemblPlants" id="AET2Gv20438700.1"/>
    </source>
</evidence>
<feature type="region of interest" description="Disordered" evidence="1">
    <location>
        <begin position="1"/>
        <end position="145"/>
    </location>
</feature>
<organism evidence="2 3">
    <name type="scientific">Aegilops tauschii subsp. strangulata</name>
    <name type="common">Goatgrass</name>
    <dbReference type="NCBI Taxonomy" id="200361"/>
    <lineage>
        <taxon>Eukaryota</taxon>
        <taxon>Viridiplantae</taxon>
        <taxon>Streptophyta</taxon>
        <taxon>Embryophyta</taxon>
        <taxon>Tracheophyta</taxon>
        <taxon>Spermatophyta</taxon>
        <taxon>Magnoliopsida</taxon>
        <taxon>Liliopsida</taxon>
        <taxon>Poales</taxon>
        <taxon>Poaceae</taxon>
        <taxon>BOP clade</taxon>
        <taxon>Pooideae</taxon>
        <taxon>Triticodae</taxon>
        <taxon>Triticeae</taxon>
        <taxon>Triticinae</taxon>
        <taxon>Aegilops</taxon>
    </lineage>
</organism>
<evidence type="ECO:0000313" key="3">
    <source>
        <dbReference type="Proteomes" id="UP000015105"/>
    </source>
</evidence>
<dbReference type="AlphaFoldDB" id="A0A453BAT7"/>
<feature type="compositionally biased region" description="Pro residues" evidence="1">
    <location>
        <begin position="70"/>
        <end position="85"/>
    </location>
</feature>
<name>A0A453BAT7_AEGTS</name>
<protein>
    <submittedName>
        <fullName evidence="2">Uncharacterized protein</fullName>
    </submittedName>
</protein>
<evidence type="ECO:0000256" key="1">
    <source>
        <dbReference type="SAM" id="MobiDB-lite"/>
    </source>
</evidence>
<sequence>TRRKEKVSPPREPYLPQIIPTSGPSRAPPGRPRFRHEPASFQRASAQPLPERVAARPPPRARRRRASSPSAPPPGLLPTAPPPGLLPTALPPGLLQARLQPASPPPRRRQAFSQPRRAGRPSPRARRLPAFSPSPDISSSLVCVY</sequence>